<proteinExistence type="predicted"/>
<protein>
    <submittedName>
        <fullName evidence="1">Predicted protein</fullName>
    </submittedName>
</protein>
<dbReference type="Gene3D" id="3.40.50.300">
    <property type="entry name" value="P-loop containing nucleotide triphosphate hydrolases"/>
    <property type="match status" value="1"/>
</dbReference>
<organism>
    <name type="scientific">Physcomitrium patens</name>
    <name type="common">Spreading-leaved earth moss</name>
    <name type="synonym">Physcomitrella patens</name>
    <dbReference type="NCBI Taxonomy" id="3218"/>
    <lineage>
        <taxon>Eukaryota</taxon>
        <taxon>Viridiplantae</taxon>
        <taxon>Streptophyta</taxon>
        <taxon>Embryophyta</taxon>
        <taxon>Bryophyta</taxon>
        <taxon>Bryophytina</taxon>
        <taxon>Bryopsida</taxon>
        <taxon>Funariidae</taxon>
        <taxon>Funariales</taxon>
        <taxon>Funariaceae</taxon>
        <taxon>Physcomitrium</taxon>
    </lineage>
</organism>
<gene>
    <name evidence="1" type="ORF">PHYPADRAFT_104316</name>
</gene>
<sequence>MSFGNKLKGENNMGQIAFWGIQHGLGVTSNTAALASIIGMDYQIRTLCSQPQWSDNTLESSFKKSINRGNPEFYNMSGTGLDGLERAVRAGKIERDTVKNNALFIERDRLDLLRGSEKSDKSQFDNANEIMRIIYNGAKEYYDLVLLDVHSGSNSPVTNTLLEDSDLIVVCVNQNIHVLDKFFKDKESLPKALLRKPHVLLVGQYDPESKYKVRNIANKYSYKGPILTLPYNTSFKDHLNDGDIKGFISRNRNISKNHENYQFIQDLRRNAKYILTEVGINTQVKMIERGAS</sequence>
<reference evidence="1" key="1">
    <citation type="journal article" date="2008" name="Science">
        <title>The Physcomitrella genome reveals evolutionary insights into the conquest of land by plants.</title>
        <authorList>
            <person name="Rensing S."/>
            <person name="Lang D."/>
            <person name="Zimmer A."/>
            <person name="Terry A."/>
            <person name="Salamov A."/>
            <person name="Shapiro H."/>
            <person name="Nishiyama T."/>
            <person name="Perroud P.-F."/>
            <person name="Lindquist E."/>
            <person name="Kamisugi Y."/>
            <person name="Tanahashi T."/>
            <person name="Sakakibara K."/>
            <person name="Fujita T."/>
            <person name="Oishi K."/>
            <person name="Shin-I T."/>
            <person name="Kuroki Y."/>
            <person name="Toyoda A."/>
            <person name="Suzuki Y."/>
            <person name="Hashimoto A."/>
            <person name="Yamaguchi K."/>
            <person name="Sugano A."/>
            <person name="Kohara Y."/>
            <person name="Fujiyama A."/>
            <person name="Anterola A."/>
            <person name="Aoki S."/>
            <person name="Ashton N."/>
            <person name="Barbazuk W.B."/>
            <person name="Barker E."/>
            <person name="Bennetzen J."/>
            <person name="Bezanilla M."/>
            <person name="Blankenship R."/>
            <person name="Cho S.H."/>
            <person name="Dutcher S."/>
            <person name="Estelle M."/>
            <person name="Fawcett J.A."/>
            <person name="Gundlach H."/>
            <person name="Hanada K."/>
            <person name="Heyl A."/>
            <person name="Hicks K.A."/>
            <person name="Hugh J."/>
            <person name="Lohr M."/>
            <person name="Mayer K."/>
            <person name="Melkozernov A."/>
            <person name="Murata T."/>
            <person name="Nelson D."/>
            <person name="Pils B."/>
            <person name="Prigge M."/>
            <person name="Reiss B."/>
            <person name="Renner T."/>
            <person name="Rombauts S."/>
            <person name="Rushton P."/>
            <person name="Sanderfoot A."/>
            <person name="Schween G."/>
            <person name="Shiu S.-H."/>
            <person name="Stueber K."/>
            <person name="Theodoulou F.L."/>
            <person name="Tu H."/>
            <person name="Van de Peer Y."/>
            <person name="Verrier P.J."/>
            <person name="Waters E."/>
            <person name="Wood A."/>
            <person name="Yang L."/>
            <person name="Cove D."/>
            <person name="Cuming A."/>
            <person name="Hasebe M."/>
            <person name="Lucas S."/>
            <person name="Mishler D.B."/>
            <person name="Reski R."/>
            <person name="Grigoriev I."/>
            <person name="Quatrano R.S."/>
            <person name="Boore J.L."/>
        </authorList>
    </citation>
    <scope>NUCLEOTIDE SEQUENCE [LARGE SCALE GENOMIC DNA]</scope>
</reference>
<dbReference type="EMBL" id="DS546926">
    <property type="protein sequence ID" value="EDQ48089.1"/>
    <property type="molecule type" value="Genomic_DNA"/>
</dbReference>
<dbReference type="HOGENOM" id="CLU_2203804_0_0_1"/>
<accession>A9U8B4</accession>
<dbReference type="InterPro" id="IPR027417">
    <property type="entry name" value="P-loop_NTPase"/>
</dbReference>
<evidence type="ECO:0000313" key="1">
    <source>
        <dbReference type="EMBL" id="EDQ48089.1"/>
    </source>
</evidence>
<name>A9U8B4_PHYPA</name>
<dbReference type="AlphaFoldDB" id="A9U8B4"/>